<proteinExistence type="predicted"/>
<evidence type="ECO:0008006" key="3">
    <source>
        <dbReference type="Google" id="ProtNLM"/>
    </source>
</evidence>
<reference evidence="1 2" key="1">
    <citation type="submission" date="2023-03" db="EMBL/GenBank/DDBJ databases">
        <title>Bacillus Genome Sequencing.</title>
        <authorList>
            <person name="Dunlap C."/>
        </authorList>
    </citation>
    <scope>NUCLEOTIDE SEQUENCE [LARGE SCALE GENOMIC DNA]</scope>
    <source>
        <strain evidence="1 2">B-59205</strain>
    </source>
</reference>
<dbReference type="Proteomes" id="UP001344888">
    <property type="component" value="Unassembled WGS sequence"/>
</dbReference>
<gene>
    <name evidence="1" type="ORF">P9B03_04480</name>
</gene>
<evidence type="ECO:0000313" key="1">
    <source>
        <dbReference type="EMBL" id="MEC1177731.1"/>
    </source>
</evidence>
<evidence type="ECO:0000313" key="2">
    <source>
        <dbReference type="Proteomes" id="UP001344888"/>
    </source>
</evidence>
<keyword evidence="2" id="KW-1185">Reference proteome</keyword>
<dbReference type="AlphaFoldDB" id="A0AAW9NSP9"/>
<organism evidence="1 2">
    <name type="scientific">Metasolibacillus meyeri</name>
    <dbReference type="NCBI Taxonomy" id="1071052"/>
    <lineage>
        <taxon>Bacteria</taxon>
        <taxon>Bacillati</taxon>
        <taxon>Bacillota</taxon>
        <taxon>Bacilli</taxon>
        <taxon>Bacillales</taxon>
        <taxon>Caryophanaceae</taxon>
        <taxon>Metasolibacillus</taxon>
    </lineage>
</organism>
<dbReference type="EMBL" id="JARSFG010000006">
    <property type="protein sequence ID" value="MEC1177731.1"/>
    <property type="molecule type" value="Genomic_DNA"/>
</dbReference>
<protein>
    <recommendedName>
        <fullName evidence="3">Transposase</fullName>
    </recommendedName>
</protein>
<dbReference type="RefSeq" id="WP_326122180.1">
    <property type="nucleotide sequence ID" value="NZ_JARSFG010000006.1"/>
</dbReference>
<accession>A0AAW9NSP9</accession>
<sequence>MNDKDLQYAFGTWEELSQTPESRIAYESRLKYILDEEAGKKDAHAAGVKEGIEKGLERALEQTAINMIKEGTSDEFIIKVTGLPFEKVQQLRNKHL</sequence>
<name>A0AAW9NSP9_9BACL</name>
<comment type="caution">
    <text evidence="1">The sequence shown here is derived from an EMBL/GenBank/DDBJ whole genome shotgun (WGS) entry which is preliminary data.</text>
</comment>